<dbReference type="EMBL" id="KK118579">
    <property type="protein sequence ID" value="KFM73327.1"/>
    <property type="molecule type" value="Genomic_DNA"/>
</dbReference>
<name>A0A087U7I8_STEMI</name>
<sequence>MLQFFLQCLKFMSSVFEGNSRLSLNLSPAVFIMRCCVLRNRKYQ</sequence>
<evidence type="ECO:0000313" key="2">
    <source>
        <dbReference type="Proteomes" id="UP000054359"/>
    </source>
</evidence>
<feature type="non-terminal residue" evidence="1">
    <location>
        <position position="44"/>
    </location>
</feature>
<reference evidence="1 2" key="1">
    <citation type="submission" date="2013-11" db="EMBL/GenBank/DDBJ databases">
        <title>Genome sequencing of Stegodyphus mimosarum.</title>
        <authorList>
            <person name="Bechsgaard J."/>
        </authorList>
    </citation>
    <scope>NUCLEOTIDE SEQUENCE [LARGE SCALE GENOMIC DNA]</scope>
</reference>
<dbReference type="Proteomes" id="UP000054359">
    <property type="component" value="Unassembled WGS sequence"/>
</dbReference>
<accession>A0A087U7I8</accession>
<organism evidence="1 2">
    <name type="scientific">Stegodyphus mimosarum</name>
    <name type="common">African social velvet spider</name>
    <dbReference type="NCBI Taxonomy" id="407821"/>
    <lineage>
        <taxon>Eukaryota</taxon>
        <taxon>Metazoa</taxon>
        <taxon>Ecdysozoa</taxon>
        <taxon>Arthropoda</taxon>
        <taxon>Chelicerata</taxon>
        <taxon>Arachnida</taxon>
        <taxon>Araneae</taxon>
        <taxon>Araneomorphae</taxon>
        <taxon>Entelegynae</taxon>
        <taxon>Eresoidea</taxon>
        <taxon>Eresidae</taxon>
        <taxon>Stegodyphus</taxon>
    </lineage>
</organism>
<protein>
    <submittedName>
        <fullName evidence="1">Uncharacterized protein</fullName>
    </submittedName>
</protein>
<gene>
    <name evidence="1" type="ORF">X975_09763</name>
</gene>
<keyword evidence="2" id="KW-1185">Reference proteome</keyword>
<dbReference type="AlphaFoldDB" id="A0A087U7I8"/>
<proteinExistence type="predicted"/>
<evidence type="ECO:0000313" key="1">
    <source>
        <dbReference type="EMBL" id="KFM73327.1"/>
    </source>
</evidence>